<dbReference type="InterPro" id="IPR042836">
    <property type="entry name" value="SIG15"/>
</dbReference>
<protein>
    <submittedName>
        <fullName evidence="3">Sialic acid-binding Ig-like lectin 15</fullName>
    </submittedName>
</protein>
<dbReference type="InterPro" id="IPR013106">
    <property type="entry name" value="Ig_V-set"/>
</dbReference>
<dbReference type="GO" id="GO:0032956">
    <property type="term" value="P:regulation of actin cytoskeleton organization"/>
    <property type="evidence" value="ECO:0007669"/>
    <property type="project" value="TreeGrafter"/>
</dbReference>
<dbReference type="SMART" id="SM00409">
    <property type="entry name" value="IG"/>
    <property type="match status" value="1"/>
</dbReference>
<evidence type="ECO:0000256" key="1">
    <source>
        <dbReference type="SAM" id="Phobius"/>
    </source>
</evidence>
<dbReference type="InterPro" id="IPR013783">
    <property type="entry name" value="Ig-like_fold"/>
</dbReference>
<keyword evidence="1" id="KW-0472">Membrane</keyword>
<dbReference type="GO" id="GO:2001204">
    <property type="term" value="P:regulation of osteoclast development"/>
    <property type="evidence" value="ECO:0007669"/>
    <property type="project" value="TreeGrafter"/>
</dbReference>
<dbReference type="GO" id="GO:0005886">
    <property type="term" value="C:plasma membrane"/>
    <property type="evidence" value="ECO:0007669"/>
    <property type="project" value="TreeGrafter"/>
</dbReference>
<feature type="domain" description="Ig-like" evidence="2">
    <location>
        <begin position="121"/>
        <end position="209"/>
    </location>
</feature>
<dbReference type="InterPro" id="IPR036179">
    <property type="entry name" value="Ig-like_dom_sf"/>
</dbReference>
<dbReference type="InterPro" id="IPR007110">
    <property type="entry name" value="Ig-like_dom"/>
</dbReference>
<keyword evidence="1" id="KW-1133">Transmembrane helix</keyword>
<dbReference type="GO" id="GO:0030246">
    <property type="term" value="F:carbohydrate binding"/>
    <property type="evidence" value="ECO:0007669"/>
    <property type="project" value="UniProtKB-KW"/>
</dbReference>
<dbReference type="InterPro" id="IPR003599">
    <property type="entry name" value="Ig_sub"/>
</dbReference>
<gene>
    <name evidence="3" type="ORF">EXN66_Car008138</name>
</gene>
<feature type="transmembrane region" description="Helical" evidence="1">
    <location>
        <begin position="208"/>
        <end position="233"/>
    </location>
</feature>
<reference evidence="3 4" key="1">
    <citation type="submission" date="2019-02" db="EMBL/GenBank/DDBJ databases">
        <title>Opniocepnalus argus genome.</title>
        <authorList>
            <person name="Zhou C."/>
            <person name="Xiao S."/>
        </authorList>
    </citation>
    <scope>NUCLEOTIDE SEQUENCE [LARGE SCALE GENOMIC DNA]</scope>
    <source>
        <strain evidence="3">OARG1902GOOAL</strain>
        <tissue evidence="3">Muscle</tissue>
    </source>
</reference>
<evidence type="ECO:0000313" key="3">
    <source>
        <dbReference type="EMBL" id="KAF3692462.1"/>
    </source>
</evidence>
<dbReference type="Pfam" id="PF07679">
    <property type="entry name" value="I-set"/>
    <property type="match status" value="1"/>
</dbReference>
<dbReference type="GO" id="GO:0045124">
    <property type="term" value="P:regulation of bone resorption"/>
    <property type="evidence" value="ECO:0007669"/>
    <property type="project" value="TreeGrafter"/>
</dbReference>
<sequence length="310" mass="34772">MVVSPEVTVSIGEDIVLSCAFTHPRQQDYSGIINVKWFPRNSNAEPLFSCSVTNDSMNGPNHCLSPPLRFSLHGDPRRGELSLLIRTVQLTDDDAYICSVQLDSRWNSIQKSTELHVTAKPQILSLRVLETPSGSDRMLQCEVEGDPQPKIVWLSDSRRQLENQGWTFESGPYRQISSVPYLEEEVLICRAESKLGEAERMFPADNSLVIALTVCGLILLLLLLLSAGVIVYCRTKRGAATEIELHYSTITRSTLAPSEPAAGSRKRHEDSAQHFEKEEVVLWVFPFRRVPHSDGCLTNSCFKKKQNCAR</sequence>
<keyword evidence="4" id="KW-1185">Reference proteome</keyword>
<evidence type="ECO:0000259" key="2">
    <source>
        <dbReference type="PROSITE" id="PS50835"/>
    </source>
</evidence>
<organism evidence="3 4">
    <name type="scientific">Channa argus</name>
    <name type="common">Northern snakehead</name>
    <name type="synonym">Ophicephalus argus</name>
    <dbReference type="NCBI Taxonomy" id="215402"/>
    <lineage>
        <taxon>Eukaryota</taxon>
        <taxon>Metazoa</taxon>
        <taxon>Chordata</taxon>
        <taxon>Craniata</taxon>
        <taxon>Vertebrata</taxon>
        <taxon>Euteleostomi</taxon>
        <taxon>Actinopterygii</taxon>
        <taxon>Neopterygii</taxon>
        <taxon>Teleostei</taxon>
        <taxon>Neoteleostei</taxon>
        <taxon>Acanthomorphata</taxon>
        <taxon>Anabantaria</taxon>
        <taxon>Anabantiformes</taxon>
        <taxon>Channoidei</taxon>
        <taxon>Channidae</taxon>
        <taxon>Channa</taxon>
    </lineage>
</organism>
<dbReference type="Pfam" id="PF07686">
    <property type="entry name" value="V-set"/>
    <property type="match status" value="1"/>
</dbReference>
<dbReference type="Proteomes" id="UP000503349">
    <property type="component" value="Chromosome 7"/>
</dbReference>
<accession>A0A6G1PQB8</accession>
<reference evidence="4" key="2">
    <citation type="submission" date="2019-02" db="EMBL/GenBank/DDBJ databases">
        <title>Opniocepnalus argus Var Kimnra genome.</title>
        <authorList>
            <person name="Zhou C."/>
            <person name="Xiao S."/>
        </authorList>
    </citation>
    <scope>NUCLEOTIDE SEQUENCE [LARGE SCALE GENOMIC DNA]</scope>
</reference>
<dbReference type="AlphaFoldDB" id="A0A6G1PQB8"/>
<dbReference type="EMBL" id="CM015718">
    <property type="protein sequence ID" value="KAF3692462.1"/>
    <property type="molecule type" value="Genomic_DNA"/>
</dbReference>
<feature type="domain" description="Ig-like" evidence="2">
    <location>
        <begin position="1"/>
        <end position="118"/>
    </location>
</feature>
<proteinExistence type="predicted"/>
<keyword evidence="3" id="KW-0430">Lectin</keyword>
<name>A0A6G1PQB8_CHAAH</name>
<keyword evidence="1" id="KW-0812">Transmembrane</keyword>
<dbReference type="SUPFAM" id="SSF48726">
    <property type="entry name" value="Immunoglobulin"/>
    <property type="match status" value="2"/>
</dbReference>
<dbReference type="PROSITE" id="PS50835">
    <property type="entry name" value="IG_LIKE"/>
    <property type="match status" value="2"/>
</dbReference>
<evidence type="ECO:0000313" key="4">
    <source>
        <dbReference type="Proteomes" id="UP000503349"/>
    </source>
</evidence>
<dbReference type="PANTHER" id="PTHR46942">
    <property type="entry name" value="SIALIC ACID-BINDING IG-LIKE LECTIN 15"/>
    <property type="match status" value="1"/>
</dbReference>
<dbReference type="InterPro" id="IPR013098">
    <property type="entry name" value="Ig_I-set"/>
</dbReference>
<dbReference type="PANTHER" id="PTHR46942:SF1">
    <property type="entry name" value="SIALIC ACID-BINDING IG-LIKE LECTIN 15"/>
    <property type="match status" value="1"/>
</dbReference>
<dbReference type="Gene3D" id="2.60.40.10">
    <property type="entry name" value="Immunoglobulins"/>
    <property type="match status" value="2"/>
</dbReference>